<comment type="caution">
    <text evidence="10">The sequence shown here is derived from an EMBL/GenBank/DDBJ whole genome shotgun (WGS) entry which is preliminary data.</text>
</comment>
<keyword evidence="7 8" id="KW-0472">Membrane</keyword>
<evidence type="ECO:0000256" key="3">
    <source>
        <dbReference type="ARBA" id="ARBA00022676"/>
    </source>
</evidence>
<evidence type="ECO:0000256" key="4">
    <source>
        <dbReference type="ARBA" id="ARBA00022679"/>
    </source>
</evidence>
<dbReference type="EMBL" id="MFQH01000014">
    <property type="protein sequence ID" value="OGH78305.1"/>
    <property type="molecule type" value="Genomic_DNA"/>
</dbReference>
<dbReference type="PANTHER" id="PTHR33908:SF11">
    <property type="entry name" value="MEMBRANE PROTEIN"/>
    <property type="match status" value="1"/>
</dbReference>
<dbReference type="Pfam" id="PF13231">
    <property type="entry name" value="PMT_2"/>
    <property type="match status" value="1"/>
</dbReference>
<dbReference type="PANTHER" id="PTHR33908">
    <property type="entry name" value="MANNOSYLTRANSFERASE YKCB-RELATED"/>
    <property type="match status" value="1"/>
</dbReference>
<feature type="transmembrane region" description="Helical" evidence="8">
    <location>
        <begin position="119"/>
        <end position="138"/>
    </location>
</feature>
<feature type="transmembrane region" description="Helical" evidence="8">
    <location>
        <begin position="32"/>
        <end position="50"/>
    </location>
</feature>
<feature type="transmembrane region" description="Helical" evidence="8">
    <location>
        <begin position="275"/>
        <end position="295"/>
    </location>
</feature>
<dbReference type="GO" id="GO:0016763">
    <property type="term" value="F:pentosyltransferase activity"/>
    <property type="evidence" value="ECO:0007669"/>
    <property type="project" value="TreeGrafter"/>
</dbReference>
<proteinExistence type="predicted"/>
<sequence>MNQYTGPLLFFPIVYGTILVKLFGFSFSLLRISTIFLTFLLTIGIFLFIRKKTNNPALSLLAALVIWLNPIVYNLSFTFMTDVPALLLLLLAIVCFTAGQEKNDWRFLLLGSLATVIGFYTRQTNIFILVAFGLYALFDSQLRNIKNIIVLSIPALIGMIIYWFLYQNQFLPNGSTLHSILGKRALAEHAFLWFWYTILYLGLFTLPLTISVLKNNWRDKKYLLAAVLGLLIPIILFFSRHELFPYVPNMINHFGLGPMADVLQGNFIALFSKSIWLIISLFSGLGAGLLVFILWQIKISRVNRWLCLLCVLFLLPILFLSSFDRYFLPLLLIIIIILADQLKNIKLNWLLFFIIGALAIFSISQTYFYLNWNQSRAELNQTAINLSQTMPQYTGVDGGYEWTGWLGYWEAQKIGLKRGSNNSPWWIKFLMTNNSAEYVVSASPLADYSVIIQKIVPGWNPNNHLFLLKRNQ</sequence>
<dbReference type="GO" id="GO:0009103">
    <property type="term" value="P:lipopolysaccharide biosynthetic process"/>
    <property type="evidence" value="ECO:0007669"/>
    <property type="project" value="UniProtKB-ARBA"/>
</dbReference>
<evidence type="ECO:0000256" key="2">
    <source>
        <dbReference type="ARBA" id="ARBA00022475"/>
    </source>
</evidence>
<feature type="transmembrane region" description="Helical" evidence="8">
    <location>
        <begin position="222"/>
        <end position="239"/>
    </location>
</feature>
<feature type="transmembrane region" description="Helical" evidence="8">
    <location>
        <begin position="349"/>
        <end position="370"/>
    </location>
</feature>
<keyword evidence="3" id="KW-0328">Glycosyltransferase</keyword>
<evidence type="ECO:0000256" key="6">
    <source>
        <dbReference type="ARBA" id="ARBA00022989"/>
    </source>
</evidence>
<evidence type="ECO:0000313" key="10">
    <source>
        <dbReference type="EMBL" id="OGH78305.1"/>
    </source>
</evidence>
<gene>
    <name evidence="10" type="ORF">A2983_04085</name>
</gene>
<feature type="transmembrane region" description="Helical" evidence="8">
    <location>
        <begin position="56"/>
        <end position="76"/>
    </location>
</feature>
<evidence type="ECO:0000259" key="9">
    <source>
        <dbReference type="Pfam" id="PF13231"/>
    </source>
</evidence>
<evidence type="ECO:0000256" key="5">
    <source>
        <dbReference type="ARBA" id="ARBA00022692"/>
    </source>
</evidence>
<name>A0A1F6N2U0_9BACT</name>
<evidence type="ECO:0000256" key="1">
    <source>
        <dbReference type="ARBA" id="ARBA00004651"/>
    </source>
</evidence>
<protein>
    <recommendedName>
        <fullName evidence="9">Glycosyltransferase RgtA/B/C/D-like domain-containing protein</fullName>
    </recommendedName>
</protein>
<feature type="domain" description="Glycosyltransferase RgtA/B/C/D-like" evidence="9">
    <location>
        <begin position="18"/>
        <end position="161"/>
    </location>
</feature>
<reference evidence="10 11" key="1">
    <citation type="journal article" date="2016" name="Nat. Commun.">
        <title>Thousands of microbial genomes shed light on interconnected biogeochemical processes in an aquifer system.</title>
        <authorList>
            <person name="Anantharaman K."/>
            <person name="Brown C.T."/>
            <person name="Hug L.A."/>
            <person name="Sharon I."/>
            <person name="Castelle C.J."/>
            <person name="Probst A.J."/>
            <person name="Thomas B.C."/>
            <person name="Singh A."/>
            <person name="Wilkins M.J."/>
            <person name="Karaoz U."/>
            <person name="Brodie E.L."/>
            <person name="Williams K.H."/>
            <person name="Hubbard S.S."/>
            <person name="Banfield J.F."/>
        </authorList>
    </citation>
    <scope>NUCLEOTIDE SEQUENCE [LARGE SCALE GENOMIC DNA]</scope>
</reference>
<keyword evidence="2" id="KW-1003">Cell membrane</keyword>
<feature type="transmembrane region" description="Helical" evidence="8">
    <location>
        <begin position="190"/>
        <end position="210"/>
    </location>
</feature>
<organism evidence="10 11">
    <name type="scientific">Candidatus Magasanikbacteria bacterium RIFCSPLOWO2_01_FULL_40_15</name>
    <dbReference type="NCBI Taxonomy" id="1798686"/>
    <lineage>
        <taxon>Bacteria</taxon>
        <taxon>Candidatus Magasanikiibacteriota</taxon>
    </lineage>
</organism>
<keyword evidence="5 8" id="KW-0812">Transmembrane</keyword>
<accession>A0A1F6N2U0</accession>
<feature type="transmembrane region" description="Helical" evidence="8">
    <location>
        <begin position="6"/>
        <end position="25"/>
    </location>
</feature>
<dbReference type="GO" id="GO:0005886">
    <property type="term" value="C:plasma membrane"/>
    <property type="evidence" value="ECO:0007669"/>
    <property type="project" value="UniProtKB-SubCell"/>
</dbReference>
<evidence type="ECO:0000256" key="7">
    <source>
        <dbReference type="ARBA" id="ARBA00023136"/>
    </source>
</evidence>
<evidence type="ECO:0000313" key="11">
    <source>
        <dbReference type="Proteomes" id="UP000177040"/>
    </source>
</evidence>
<comment type="subcellular location">
    <subcellularLocation>
        <location evidence="1">Cell membrane</location>
        <topology evidence="1">Multi-pass membrane protein</topology>
    </subcellularLocation>
</comment>
<evidence type="ECO:0000256" key="8">
    <source>
        <dbReference type="SAM" id="Phobius"/>
    </source>
</evidence>
<feature type="transmembrane region" description="Helical" evidence="8">
    <location>
        <begin position="145"/>
        <end position="165"/>
    </location>
</feature>
<dbReference type="InterPro" id="IPR038731">
    <property type="entry name" value="RgtA/B/C-like"/>
</dbReference>
<dbReference type="InterPro" id="IPR050297">
    <property type="entry name" value="LipidA_mod_glycosyltrf_83"/>
</dbReference>
<dbReference type="Proteomes" id="UP000177040">
    <property type="component" value="Unassembled WGS sequence"/>
</dbReference>
<dbReference type="AlphaFoldDB" id="A0A1F6N2U0"/>
<keyword evidence="6 8" id="KW-1133">Transmembrane helix</keyword>
<keyword evidence="4" id="KW-0808">Transferase</keyword>
<feature type="transmembrane region" description="Helical" evidence="8">
    <location>
        <begin position="302"/>
        <end position="320"/>
    </location>
</feature>